<organism evidence="2 5">
    <name type="scientific">Saccharopolyspora kobensis</name>
    <dbReference type="NCBI Taxonomy" id="146035"/>
    <lineage>
        <taxon>Bacteria</taxon>
        <taxon>Bacillati</taxon>
        <taxon>Actinomycetota</taxon>
        <taxon>Actinomycetes</taxon>
        <taxon>Pseudonocardiales</taxon>
        <taxon>Pseudonocardiaceae</taxon>
        <taxon>Saccharopolyspora</taxon>
    </lineage>
</organism>
<dbReference type="GO" id="GO:0016853">
    <property type="term" value="F:isomerase activity"/>
    <property type="evidence" value="ECO:0007669"/>
    <property type="project" value="UniProtKB-KW"/>
</dbReference>
<dbReference type="EMBL" id="FNVB01000010">
    <property type="protein sequence ID" value="SEG94582.1"/>
    <property type="molecule type" value="Genomic_DNA"/>
</dbReference>
<proteinExistence type="predicted"/>
<feature type="domain" description="SnoaL-like" evidence="1">
    <location>
        <begin position="133"/>
        <end position="246"/>
    </location>
</feature>
<dbReference type="Pfam" id="PF12680">
    <property type="entry name" value="SnoaL_2"/>
    <property type="match status" value="1"/>
</dbReference>
<dbReference type="Proteomes" id="UP000199690">
    <property type="component" value="Unassembled WGS sequence"/>
</dbReference>
<evidence type="ECO:0000313" key="4">
    <source>
        <dbReference type="Proteomes" id="UP000199690"/>
    </source>
</evidence>
<evidence type="ECO:0000313" key="3">
    <source>
        <dbReference type="EMBL" id="SFD64239.1"/>
    </source>
</evidence>
<reference evidence="4 5" key="2">
    <citation type="submission" date="2016-10" db="EMBL/GenBank/DDBJ databases">
        <authorList>
            <person name="Varghese N."/>
            <person name="Submissions S."/>
        </authorList>
    </citation>
    <scope>NUCLEOTIDE SEQUENCE [LARGE SCALE GENOMIC DNA]</scope>
    <source>
        <strain evidence="5">ATCC 20501</strain>
        <strain evidence="3 4">CGMCC 4.3529</strain>
    </source>
</reference>
<dbReference type="Proteomes" id="UP000236729">
    <property type="component" value="Unassembled WGS sequence"/>
</dbReference>
<dbReference type="RefSeq" id="WP_093352777.1">
    <property type="nucleotide sequence ID" value="NZ_FNVB01000010.1"/>
</dbReference>
<protein>
    <submittedName>
        <fullName evidence="2">Ketosteroid isomerase-related protein</fullName>
    </submittedName>
</protein>
<reference evidence="2" key="1">
    <citation type="submission" date="2016-10" db="EMBL/GenBank/DDBJ databases">
        <authorList>
            <person name="de Groot N.N."/>
        </authorList>
    </citation>
    <scope>NUCLEOTIDE SEQUENCE [LARGE SCALE GENOMIC DNA]</scope>
    <source>
        <strain evidence="2">ATCC 20501</strain>
    </source>
</reference>
<evidence type="ECO:0000259" key="1">
    <source>
        <dbReference type="Pfam" id="PF12680"/>
    </source>
</evidence>
<accession>A0A1I1U0F9</accession>
<gene>
    <name evidence="2" type="ORF">SAMN02982929_05946</name>
    <name evidence="3" type="ORF">SAMN05216506_105341</name>
</gene>
<accession>A0A1H6EA56</accession>
<keyword evidence="4" id="KW-1185">Reference proteome</keyword>
<dbReference type="InterPro" id="IPR032710">
    <property type="entry name" value="NTF2-like_dom_sf"/>
</dbReference>
<evidence type="ECO:0000313" key="5">
    <source>
        <dbReference type="Proteomes" id="UP000236729"/>
    </source>
</evidence>
<dbReference type="SUPFAM" id="SSF54427">
    <property type="entry name" value="NTF2-like"/>
    <property type="match status" value="2"/>
</dbReference>
<evidence type="ECO:0000313" key="2">
    <source>
        <dbReference type="EMBL" id="SEG94582.1"/>
    </source>
</evidence>
<dbReference type="SMR" id="A0A1H6EA56"/>
<sequence length="262" mass="28243">MNIDIEQFADRYVAVWNEPDPVARRSAIAALWAADGVQITESAEYRGHDELETRISGAHAEFVRGSGLVFRPTGDVTGHHGALVFTTHLVPADGGDSTWTGRVCATLGADGRIRSEHQFTVPTAGGSTRAGAEEFLRRLAKGDPDRIADLFAEEVDWVLDWPSGGHPAVPWIRPRSTRAEVAEHFRAIADFHVPEEAAGSASRILVEGQDAVVLGDIRQTVRATGRSYTALCALHLTFANGLITRYAVYEDSLSVAEALGGS</sequence>
<dbReference type="EMBL" id="FOME01000005">
    <property type="protein sequence ID" value="SFD64239.1"/>
    <property type="molecule type" value="Genomic_DNA"/>
</dbReference>
<dbReference type="Gene3D" id="3.10.450.50">
    <property type="match status" value="2"/>
</dbReference>
<keyword evidence="2" id="KW-0413">Isomerase</keyword>
<dbReference type="AlphaFoldDB" id="A0A1H6EA56"/>
<name>A0A1H6EA56_9PSEU</name>
<dbReference type="InterPro" id="IPR037401">
    <property type="entry name" value="SnoaL-like"/>
</dbReference>